<evidence type="ECO:0000256" key="1">
    <source>
        <dbReference type="ARBA" id="ARBA00006479"/>
    </source>
</evidence>
<dbReference type="GO" id="GO:0016301">
    <property type="term" value="F:kinase activity"/>
    <property type="evidence" value="ECO:0007669"/>
    <property type="project" value="UniProtKB-KW"/>
</dbReference>
<keyword evidence="2" id="KW-0418">Kinase</keyword>
<keyword evidence="2" id="KW-0808">Transferase</keyword>
<dbReference type="GeneID" id="78229370"/>
<dbReference type="RefSeq" id="WP_008787333.1">
    <property type="nucleotide sequence ID" value="NZ_AKCB01000001.1"/>
</dbReference>
<comment type="similarity">
    <text evidence="1">Belongs to the ROK (NagC/XylR) family.</text>
</comment>
<dbReference type="eggNOG" id="COG1940">
    <property type="taxonomic scope" value="Bacteria"/>
</dbReference>
<dbReference type="PANTHER" id="PTHR18964:SF170">
    <property type="entry name" value="SUGAR KINASE"/>
    <property type="match status" value="1"/>
</dbReference>
<keyword evidence="3" id="KW-1185">Reference proteome</keyword>
<comment type="caution">
    <text evidence="2">The sequence shown here is derived from an EMBL/GenBank/DDBJ whole genome shotgun (WGS) entry which is preliminary data.</text>
</comment>
<organism evidence="2 3">
    <name type="scientific">Coprobacillus cateniformis</name>
    <dbReference type="NCBI Taxonomy" id="100884"/>
    <lineage>
        <taxon>Bacteria</taxon>
        <taxon>Bacillati</taxon>
        <taxon>Bacillota</taxon>
        <taxon>Erysipelotrichia</taxon>
        <taxon>Erysipelotrichales</taxon>
        <taxon>Coprobacillaceae</taxon>
        <taxon>Coprobacillus</taxon>
    </lineage>
</organism>
<evidence type="ECO:0000313" key="3">
    <source>
        <dbReference type="Proteomes" id="UP000003157"/>
    </source>
</evidence>
<dbReference type="PANTHER" id="PTHR18964">
    <property type="entry name" value="ROK (REPRESSOR, ORF, KINASE) FAMILY"/>
    <property type="match status" value="1"/>
</dbReference>
<dbReference type="Pfam" id="PF00480">
    <property type="entry name" value="ROK"/>
    <property type="match status" value="1"/>
</dbReference>
<dbReference type="HOGENOM" id="CLU_036604_0_2_9"/>
<dbReference type="AlphaFoldDB" id="E7G617"/>
<dbReference type="InterPro" id="IPR043129">
    <property type="entry name" value="ATPase_NBD"/>
</dbReference>
<evidence type="ECO:0000313" key="2">
    <source>
        <dbReference type="EMBL" id="EFW06668.1"/>
    </source>
</evidence>
<dbReference type="SUPFAM" id="SSF53067">
    <property type="entry name" value="Actin-like ATPase domain"/>
    <property type="match status" value="1"/>
</dbReference>
<dbReference type="OrthoDB" id="9795247at2"/>
<dbReference type="STRING" id="100884.GCA_000269565_01495"/>
<reference evidence="2 3" key="1">
    <citation type="submission" date="2010-12" db="EMBL/GenBank/DDBJ databases">
        <title>The Genome Sequence of Coprobacillus sp. strain 29_1.</title>
        <authorList>
            <consortium name="The Broad Institute Genome Sequencing Platform"/>
            <person name="Earl A."/>
            <person name="Ward D."/>
            <person name="Feldgarden M."/>
            <person name="Gevers D."/>
            <person name="Daigneault M."/>
            <person name="Sibley C.D."/>
            <person name="White A."/>
            <person name="Strauss J."/>
            <person name="Allen-Vercoe E."/>
            <person name="Young S.K."/>
            <person name="Zeng Q."/>
            <person name="Gargeya S."/>
            <person name="Fitzgerald M."/>
            <person name="Haas B."/>
            <person name="Abouelleil A."/>
            <person name="Alvarado L."/>
            <person name="Arachchi H.M."/>
            <person name="Berlin A."/>
            <person name="Brown A."/>
            <person name="Chapman S.B."/>
            <person name="Chen Z."/>
            <person name="Dunbar C."/>
            <person name="Freedman E."/>
            <person name="Gearin G."/>
            <person name="Gellesch M."/>
            <person name="Goldberg J."/>
            <person name="Griggs A."/>
            <person name="Gujja S."/>
            <person name="Heilman E."/>
            <person name="Heiman D."/>
            <person name="Howarth C."/>
            <person name="Larson L."/>
            <person name="Lui A."/>
            <person name="MacDonald P.J.P."/>
            <person name="Mehta T."/>
            <person name="Montmayeur A."/>
            <person name="Murphy C."/>
            <person name="Neiman D."/>
            <person name="Pearson M."/>
            <person name="Priest M."/>
            <person name="Roberts A."/>
            <person name="Saif S."/>
            <person name="Shea T."/>
            <person name="Shenoy N."/>
            <person name="Sisk P."/>
            <person name="Stolte C."/>
            <person name="Sykes S."/>
            <person name="White J."/>
            <person name="Yandava C."/>
            <person name="Nusbaum C."/>
            <person name="Birren B."/>
        </authorList>
    </citation>
    <scope>NUCLEOTIDE SEQUENCE [LARGE SCALE GENOMIC DNA]</scope>
    <source>
        <strain evidence="2 3">29_1</strain>
    </source>
</reference>
<name>E7G617_9FIRM</name>
<gene>
    <name evidence="2" type="ORF">HMPREF9488_00205</name>
</gene>
<dbReference type="Proteomes" id="UP000003157">
    <property type="component" value="Unassembled WGS sequence"/>
</dbReference>
<protein>
    <submittedName>
        <fullName evidence="2">Sugar kinase</fullName>
    </submittedName>
</protein>
<dbReference type="Gene3D" id="3.30.420.40">
    <property type="match status" value="2"/>
</dbReference>
<proteinExistence type="inferred from homology"/>
<accession>E7G617</accession>
<sequence length="298" mass="33430">MKHYLCIDVGGTSIKYGLLDEEGHIIQTQSVKAPLSLLEMYEVFANAYYQYQDFHLQGIALSMPGAVDSESGVIGGSSAYDYIHGPNIKKDLEEKFKIPVEIENDANCAALAEVWKGAASDVNDCCFIVSGTGIGGAIVKNKKIHKGVHLHGGEFGYMISKLDAHERPIKTWSDASTVNILKDIAKEKNIDFHLLDAKDIFDHYHNDPIYEKYINEYYWSMANGIYNLQYAYDPEKIVIGGGISMRDDLIDEINQRLDVIFKTFTHAHVRPIILTCQYHNDANLIGALFHYLTKSTSV</sequence>
<dbReference type="EMBL" id="ADKX01000001">
    <property type="protein sequence ID" value="EFW06668.1"/>
    <property type="molecule type" value="Genomic_DNA"/>
</dbReference>
<dbReference type="CDD" id="cd24152">
    <property type="entry name" value="ASKHA_NBD_ROK-like"/>
    <property type="match status" value="1"/>
</dbReference>
<dbReference type="InterPro" id="IPR000600">
    <property type="entry name" value="ROK"/>
</dbReference>